<reference evidence="1" key="1">
    <citation type="submission" date="2018-02" db="EMBL/GenBank/DDBJ databases">
        <title>Rhizophora mucronata_Transcriptome.</title>
        <authorList>
            <person name="Meera S.P."/>
            <person name="Sreeshan A."/>
            <person name="Augustine A."/>
        </authorList>
    </citation>
    <scope>NUCLEOTIDE SEQUENCE</scope>
    <source>
        <tissue evidence="1">Leaf</tissue>
    </source>
</reference>
<dbReference type="AlphaFoldDB" id="A0A2P2IJ51"/>
<sequence>MLLLDHLQIQQQKYKQVLHCNTCNKGKRWKQVR</sequence>
<name>A0A2P2IJ51_RHIMU</name>
<evidence type="ECO:0000313" key="1">
    <source>
        <dbReference type="EMBL" id="MBW81266.1"/>
    </source>
</evidence>
<protein>
    <submittedName>
        <fullName evidence="1">Uncharacterized protein</fullName>
    </submittedName>
</protein>
<dbReference type="EMBL" id="GGEC01000783">
    <property type="protein sequence ID" value="MBW81266.1"/>
    <property type="molecule type" value="Transcribed_RNA"/>
</dbReference>
<accession>A0A2P2IJ51</accession>
<proteinExistence type="predicted"/>
<organism evidence="1">
    <name type="scientific">Rhizophora mucronata</name>
    <name type="common">Asiatic mangrove</name>
    <dbReference type="NCBI Taxonomy" id="61149"/>
    <lineage>
        <taxon>Eukaryota</taxon>
        <taxon>Viridiplantae</taxon>
        <taxon>Streptophyta</taxon>
        <taxon>Embryophyta</taxon>
        <taxon>Tracheophyta</taxon>
        <taxon>Spermatophyta</taxon>
        <taxon>Magnoliopsida</taxon>
        <taxon>eudicotyledons</taxon>
        <taxon>Gunneridae</taxon>
        <taxon>Pentapetalae</taxon>
        <taxon>rosids</taxon>
        <taxon>fabids</taxon>
        <taxon>Malpighiales</taxon>
        <taxon>Rhizophoraceae</taxon>
        <taxon>Rhizophora</taxon>
    </lineage>
</organism>